<proteinExistence type="predicted"/>
<evidence type="ECO:0000256" key="1">
    <source>
        <dbReference type="SAM" id="MobiDB-lite"/>
    </source>
</evidence>
<protein>
    <submittedName>
        <fullName evidence="2">Uncharacterized protein</fullName>
    </submittedName>
</protein>
<comment type="caution">
    <text evidence="2">The sequence shown here is derived from an EMBL/GenBank/DDBJ whole genome shotgun (WGS) entry which is preliminary data.</text>
</comment>
<dbReference type="Proteomes" id="UP000177501">
    <property type="component" value="Unassembled WGS sequence"/>
</dbReference>
<dbReference type="AlphaFoldDB" id="A0A1F8B045"/>
<evidence type="ECO:0000313" key="2">
    <source>
        <dbReference type="EMBL" id="OGM57290.1"/>
    </source>
</evidence>
<gene>
    <name evidence="2" type="ORF">A2955_04385</name>
</gene>
<name>A0A1F8B045_9BACT</name>
<feature type="region of interest" description="Disordered" evidence="1">
    <location>
        <begin position="1"/>
        <end position="24"/>
    </location>
</feature>
<feature type="compositionally biased region" description="Basic and acidic residues" evidence="1">
    <location>
        <begin position="11"/>
        <end position="24"/>
    </location>
</feature>
<dbReference type="EMBL" id="MGHA01000064">
    <property type="protein sequence ID" value="OGM57290.1"/>
    <property type="molecule type" value="Genomic_DNA"/>
</dbReference>
<organism evidence="2 3">
    <name type="scientific">Candidatus Woesebacteria bacterium RIFCSPLOWO2_01_FULL_37_19</name>
    <dbReference type="NCBI Taxonomy" id="1802514"/>
    <lineage>
        <taxon>Bacteria</taxon>
        <taxon>Candidatus Woeseibacteriota</taxon>
    </lineage>
</organism>
<dbReference type="STRING" id="1802514.A2955_04385"/>
<accession>A0A1F8B045</accession>
<sequence>MPIKEAPQANKEADEALRIPRRTIESPREPGTLVDLLDSIDEFVEYPSKHEIALQVLNQVNSRFRDWFGAVMEEDREKLGEKWGKAEQAVIGERGVLGFYEYTTWRFSWDEISASHQASISKYSDKHRGESIVDNENWGAVVSNFPDWSRGRIKSFEYNSTRQMNFRDIQEKRRAPVATLRNRSLKLGFDDKGELMKLSYTRNLALPNEIRGEGSEILKTWEIDRNPPNLR</sequence>
<evidence type="ECO:0000313" key="3">
    <source>
        <dbReference type="Proteomes" id="UP000177501"/>
    </source>
</evidence>
<reference evidence="2 3" key="1">
    <citation type="journal article" date="2016" name="Nat. Commun.">
        <title>Thousands of microbial genomes shed light on interconnected biogeochemical processes in an aquifer system.</title>
        <authorList>
            <person name="Anantharaman K."/>
            <person name="Brown C.T."/>
            <person name="Hug L.A."/>
            <person name="Sharon I."/>
            <person name="Castelle C.J."/>
            <person name="Probst A.J."/>
            <person name="Thomas B.C."/>
            <person name="Singh A."/>
            <person name="Wilkins M.J."/>
            <person name="Karaoz U."/>
            <person name="Brodie E.L."/>
            <person name="Williams K.H."/>
            <person name="Hubbard S.S."/>
            <person name="Banfield J.F."/>
        </authorList>
    </citation>
    <scope>NUCLEOTIDE SEQUENCE [LARGE SCALE GENOMIC DNA]</scope>
</reference>